<dbReference type="InterPro" id="IPR030489">
    <property type="entry name" value="TR_Rrf2-type_CS"/>
</dbReference>
<dbReference type="InterPro" id="IPR000944">
    <property type="entry name" value="Tscrpt_reg_Rrf2"/>
</dbReference>
<proteinExistence type="predicted"/>
<dbReference type="GO" id="GO:0003700">
    <property type="term" value="F:DNA-binding transcription factor activity"/>
    <property type="evidence" value="ECO:0007669"/>
    <property type="project" value="TreeGrafter"/>
</dbReference>
<gene>
    <name evidence="2" type="ORF">SAMN05216180_2740</name>
</gene>
<dbReference type="Pfam" id="PF02082">
    <property type="entry name" value="Rrf2"/>
    <property type="match status" value="1"/>
</dbReference>
<evidence type="ECO:0000313" key="3">
    <source>
        <dbReference type="Proteomes" id="UP000199158"/>
    </source>
</evidence>
<dbReference type="InterPro" id="IPR036388">
    <property type="entry name" value="WH-like_DNA-bd_sf"/>
</dbReference>
<dbReference type="PROSITE" id="PS51197">
    <property type="entry name" value="HTH_RRF2_2"/>
    <property type="match status" value="1"/>
</dbReference>
<evidence type="ECO:0000256" key="1">
    <source>
        <dbReference type="ARBA" id="ARBA00023125"/>
    </source>
</evidence>
<dbReference type="InterPro" id="IPR036390">
    <property type="entry name" value="WH_DNA-bd_sf"/>
</dbReference>
<accession>A0A1H8DQB9</accession>
<name>A0A1H8DQB9_9FIRM</name>
<reference evidence="2 3" key="1">
    <citation type="submission" date="2016-10" db="EMBL/GenBank/DDBJ databases">
        <authorList>
            <person name="de Groot N.N."/>
        </authorList>
    </citation>
    <scope>NUCLEOTIDE SEQUENCE [LARGE SCALE GENOMIC DNA]</scope>
    <source>
        <strain evidence="2 3">CGMCC 1.5070</strain>
    </source>
</reference>
<evidence type="ECO:0000313" key="2">
    <source>
        <dbReference type="EMBL" id="SEN09472.1"/>
    </source>
</evidence>
<keyword evidence="1" id="KW-0238">DNA-binding</keyword>
<dbReference type="NCBIfam" id="TIGR00738">
    <property type="entry name" value="rrf2_super"/>
    <property type="match status" value="1"/>
</dbReference>
<dbReference type="SUPFAM" id="SSF46785">
    <property type="entry name" value="Winged helix' DNA-binding domain"/>
    <property type="match status" value="1"/>
</dbReference>
<protein>
    <submittedName>
        <fullName evidence="2">Transcriptional regulator, BadM/Rrf2 family</fullName>
    </submittedName>
</protein>
<dbReference type="PROSITE" id="PS01332">
    <property type="entry name" value="HTH_RRF2_1"/>
    <property type="match status" value="1"/>
</dbReference>
<keyword evidence="3" id="KW-1185">Reference proteome</keyword>
<dbReference type="RefSeq" id="WP_092756122.1">
    <property type="nucleotide sequence ID" value="NZ_FOCG01000003.1"/>
</dbReference>
<dbReference type="GO" id="GO:0003677">
    <property type="term" value="F:DNA binding"/>
    <property type="evidence" value="ECO:0007669"/>
    <property type="project" value="UniProtKB-KW"/>
</dbReference>
<dbReference type="Proteomes" id="UP000199158">
    <property type="component" value="Unassembled WGS sequence"/>
</dbReference>
<dbReference type="Gene3D" id="1.10.10.10">
    <property type="entry name" value="Winged helix-like DNA-binding domain superfamily/Winged helix DNA-binding domain"/>
    <property type="match status" value="1"/>
</dbReference>
<organism evidence="2 3">
    <name type="scientific">Hydrogenoanaerobacterium saccharovorans</name>
    <dbReference type="NCBI Taxonomy" id="474960"/>
    <lineage>
        <taxon>Bacteria</taxon>
        <taxon>Bacillati</taxon>
        <taxon>Bacillota</taxon>
        <taxon>Clostridia</taxon>
        <taxon>Eubacteriales</taxon>
        <taxon>Oscillospiraceae</taxon>
        <taxon>Hydrogenoanaerobacterium</taxon>
    </lineage>
</organism>
<dbReference type="PANTHER" id="PTHR33221:SF5">
    <property type="entry name" value="HTH-TYPE TRANSCRIPTIONAL REGULATOR ISCR"/>
    <property type="match status" value="1"/>
</dbReference>
<dbReference type="GO" id="GO:0005829">
    <property type="term" value="C:cytosol"/>
    <property type="evidence" value="ECO:0007669"/>
    <property type="project" value="TreeGrafter"/>
</dbReference>
<dbReference type="EMBL" id="FOCG01000003">
    <property type="protein sequence ID" value="SEN09472.1"/>
    <property type="molecule type" value="Genomic_DNA"/>
</dbReference>
<sequence length="147" mass="16403">MKISAKGRYGLAAMIYMAKYTEQGAITIIHMSEQLGISKVYLEQTFSLLKRAGLVTSIKGAQGGYQLARMPMQITAFDVLSAIEISLFEKADETVGENAPDIEAAMQLSAFEPLDKAVEENLKKISLYTLVHEAEKHQKNTNYMFYI</sequence>
<dbReference type="STRING" id="474960.SAMN05216180_2740"/>
<dbReference type="OrthoDB" id="9808360at2"/>
<dbReference type="AlphaFoldDB" id="A0A1H8DQB9"/>
<dbReference type="PANTHER" id="PTHR33221">
    <property type="entry name" value="WINGED HELIX-TURN-HELIX TRANSCRIPTIONAL REGULATOR, RRF2 FAMILY"/>
    <property type="match status" value="1"/>
</dbReference>